<dbReference type="EMBL" id="QGTD01000020">
    <property type="protein sequence ID" value="PWU66948.1"/>
    <property type="molecule type" value="Genomic_DNA"/>
</dbReference>
<dbReference type="RefSeq" id="WP_109985647.1">
    <property type="nucleotide sequence ID" value="NZ_JAJUIE010000043.1"/>
</dbReference>
<sequence length="259" mass="30090">MGEYVSLKYYFGTELAIRLAKLIEPHDTNFEATAFIKTVSSLVENKELKQRVEVITDALREFLPENYEDSLSILLQCLGPENEKEEGMFKEGYFLMPVAFFVEKYGLDHFDLSMNALHEITKRHTSEYAIRPFLAKNTEKSIAYLKLWSVDTNPHVRRLVSEGTRPRLPWAKRIGWIKGEVEQNLQLLEPLMNDSSRYVRKSVANHLNDLTKESADDVLLWIENHMEQKAFHPQILTHGLRSLRKLGNGKALEIEERIK</sequence>
<dbReference type="OrthoDB" id="9797162at2"/>
<evidence type="ECO:0000313" key="2">
    <source>
        <dbReference type="Proteomes" id="UP000245624"/>
    </source>
</evidence>
<protein>
    <recommendedName>
        <fullName evidence="3">DNA alkylation repair protein</fullName>
    </recommendedName>
</protein>
<gene>
    <name evidence="1" type="ORF">DLJ74_18985</name>
</gene>
<dbReference type="SUPFAM" id="SSF48371">
    <property type="entry name" value="ARM repeat"/>
    <property type="match status" value="1"/>
</dbReference>
<reference evidence="1 2" key="1">
    <citation type="submission" date="2018-05" db="EMBL/GenBank/DDBJ databases">
        <title>Genomic analysis of Gracilibacillus dipsosauri DD1 reveals novel features of a salt-tolerant amylase.</title>
        <authorList>
            <person name="Deutch C.E."/>
            <person name="Yang S."/>
        </authorList>
    </citation>
    <scope>NUCLEOTIDE SEQUENCE [LARGE SCALE GENOMIC DNA]</scope>
    <source>
        <strain evidence="1 2">DD1</strain>
    </source>
</reference>
<accession>A0A317KWT7</accession>
<dbReference type="Gene3D" id="1.25.40.290">
    <property type="entry name" value="ARM repeat domains"/>
    <property type="match status" value="1"/>
</dbReference>
<dbReference type="Pfam" id="PF08713">
    <property type="entry name" value="DNA_alkylation"/>
    <property type="match status" value="1"/>
</dbReference>
<dbReference type="InterPro" id="IPR016024">
    <property type="entry name" value="ARM-type_fold"/>
</dbReference>
<name>A0A317KWT7_9BACI</name>
<evidence type="ECO:0000313" key="1">
    <source>
        <dbReference type="EMBL" id="PWU66948.1"/>
    </source>
</evidence>
<comment type="caution">
    <text evidence="1">The sequence shown here is derived from an EMBL/GenBank/DDBJ whole genome shotgun (WGS) entry which is preliminary data.</text>
</comment>
<evidence type="ECO:0008006" key="3">
    <source>
        <dbReference type="Google" id="ProtNLM"/>
    </source>
</evidence>
<keyword evidence="2" id="KW-1185">Reference proteome</keyword>
<dbReference type="InterPro" id="IPR014825">
    <property type="entry name" value="DNA_alkylation"/>
</dbReference>
<organism evidence="1 2">
    <name type="scientific">Gracilibacillus dipsosauri</name>
    <dbReference type="NCBI Taxonomy" id="178340"/>
    <lineage>
        <taxon>Bacteria</taxon>
        <taxon>Bacillati</taxon>
        <taxon>Bacillota</taxon>
        <taxon>Bacilli</taxon>
        <taxon>Bacillales</taxon>
        <taxon>Bacillaceae</taxon>
        <taxon>Gracilibacillus</taxon>
    </lineage>
</organism>
<dbReference type="AlphaFoldDB" id="A0A317KWT7"/>
<proteinExistence type="predicted"/>
<dbReference type="Proteomes" id="UP000245624">
    <property type="component" value="Unassembled WGS sequence"/>
</dbReference>